<evidence type="ECO:0000256" key="2">
    <source>
        <dbReference type="ARBA" id="ARBA00022467"/>
    </source>
</evidence>
<keyword evidence="2" id="KW-0117">Actin capping</keyword>
<evidence type="ECO:0000313" key="6">
    <source>
        <dbReference type="Proteomes" id="UP001159427"/>
    </source>
</evidence>
<reference evidence="5 6" key="1">
    <citation type="submission" date="2022-05" db="EMBL/GenBank/DDBJ databases">
        <authorList>
            <consortium name="Genoscope - CEA"/>
            <person name="William W."/>
        </authorList>
    </citation>
    <scope>NUCLEOTIDE SEQUENCE [LARGE SCALE GENOMIC DNA]</scope>
</reference>
<comment type="similarity">
    <text evidence="1">Belongs to the villin/gelsolin family.</text>
</comment>
<dbReference type="InterPro" id="IPR003128">
    <property type="entry name" value="Villin_headpiece"/>
</dbReference>
<dbReference type="InterPro" id="IPR029006">
    <property type="entry name" value="ADF-H/Gelsolin-like_dom_sf"/>
</dbReference>
<evidence type="ECO:0000256" key="1">
    <source>
        <dbReference type="ARBA" id="ARBA00008418"/>
    </source>
</evidence>
<dbReference type="SUPFAM" id="SSF55753">
    <property type="entry name" value="Actin depolymerizing proteins"/>
    <property type="match status" value="4"/>
</dbReference>
<dbReference type="SUPFAM" id="SSF47050">
    <property type="entry name" value="VHP, Villin headpiece domain"/>
    <property type="match status" value="1"/>
</dbReference>
<dbReference type="InterPro" id="IPR036886">
    <property type="entry name" value="Villin_headpiece_dom_sf"/>
</dbReference>
<dbReference type="InterPro" id="IPR007123">
    <property type="entry name" value="Gelsolin-like_dom"/>
</dbReference>
<dbReference type="Pfam" id="PF00626">
    <property type="entry name" value="Gelsolin"/>
    <property type="match status" value="2"/>
</dbReference>
<evidence type="ECO:0000259" key="4">
    <source>
        <dbReference type="PROSITE" id="PS51089"/>
    </source>
</evidence>
<accession>A0ABN8SXZ6</accession>
<dbReference type="InterPro" id="IPR036180">
    <property type="entry name" value="Gelsolin-like_dom_sf"/>
</dbReference>
<dbReference type="EMBL" id="CALNXI010004321">
    <property type="protein sequence ID" value="CAH3195548.1"/>
    <property type="molecule type" value="Genomic_DNA"/>
</dbReference>
<keyword evidence="6" id="KW-1185">Reference proteome</keyword>
<dbReference type="Pfam" id="PF02209">
    <property type="entry name" value="VHP"/>
    <property type="match status" value="1"/>
</dbReference>
<gene>
    <name evidence="5" type="ORF">PEVE_00030543</name>
</gene>
<sequence length="1047" mass="118803">MYVRTCVPLGRRHTLDLAASALAGLASTEDFTKVRLRKTAGPDEKDEFRGTKPVMLIHIKGRRHLQVRLVEPSLKSLNSGDCFALVTEKDLFSWIGKDCNPYEKAKVTEIVSKIKAKSELDCKARDIITIEDGDLDFGAALDKFVTILKGDPGCNKIKDGQSMPKDEDYEKGCVKGNMVYKIQWTDPPKLMPVESMCGHIPQVSILDTKEVHFYYKFLVKLVEKNSVLFCGHRCTDGEKEKQNEKPKKTGGKNPIQTWEKEGFSKYVINRPSCFYVVLQCHCSCREQQIRCNITISPRKQLSFCVPPLVLPQMVSEKQLSLSLVACPIRSTTHIWDCGTDMHVISMEFLHSLLRYHFTGKPAIVAALNVGCFLRLPAELLFCLFCCCRFLQSCSNGHCTFFNMFFVSLQVLIFDFGSELYVWNGQQSLSGQRKSAFALAKQLYGEPFKAYGIYDPIFPYGKSENCNGEVDNKIASQRPSWTLFARLHEKAETILFREKFLDWPDPTKIIRMKGHPSMLELAAQDKPPPVELKPYDPKMMLKSAPPLECPTFEGVNVGRGNGVPTVCVGDIYKEGNLVTTVELTVWHINEYRHFKLPPANHGHFHSGEGYVIRWAYFVLTDRIAKDRKSRCRSTVAGRVRCAYFFWQGNDCSVNEKGAAAIMAVELDEEKGPQVRVVQGKESPVFLNLFQGGMIIHNGRKNAIDETTATFTDNSTTRLYVIRNEEPGEACLNQVKASSYSLRSRTSFVLVVRKEAHIYLWHGCKSSDDSRSAARAAAKKAQERKSIECNLAGLSGISLTEVEEGNEPDEFWKAIGGKKYYCSLAHDPSKHNYQPRLFELSSATGKFNATEVLCPARSEPKLCPFPFLQEDLYTAKQPGLFIVDGYYDVYVWEGWMPEDDDDVRTGSGRQRWDKDRRLAMETALNYAKEAGKRISHRVYVVYAGMEPMTFKALFPYWNDTPDVIRIQKQDGKQPNVRHSASELLHQFTKDFYSLAELQKTPPPQGVDPAKLEAYLSDDDFQEIFKMDKEAFNKLPGWKQVNLKKAVRLF</sequence>
<dbReference type="PANTHER" id="PTHR11977:SF45">
    <property type="entry name" value="SUPERVILLIN"/>
    <property type="match status" value="1"/>
</dbReference>
<dbReference type="SUPFAM" id="SSF82754">
    <property type="entry name" value="C-terminal, gelsolin-like domain of Sec23/24"/>
    <property type="match status" value="1"/>
</dbReference>
<dbReference type="CDD" id="cd11293">
    <property type="entry name" value="gelsolin_S4_like"/>
    <property type="match status" value="1"/>
</dbReference>
<name>A0ABN8SXZ6_9CNID</name>
<protein>
    <recommendedName>
        <fullName evidence="4">HP domain-containing protein</fullName>
    </recommendedName>
</protein>
<evidence type="ECO:0000313" key="5">
    <source>
        <dbReference type="EMBL" id="CAH3195548.1"/>
    </source>
</evidence>
<dbReference type="SMART" id="SM00153">
    <property type="entry name" value="VHP"/>
    <property type="match status" value="1"/>
</dbReference>
<proteinExistence type="inferred from homology"/>
<dbReference type="Proteomes" id="UP001159427">
    <property type="component" value="Unassembled WGS sequence"/>
</dbReference>
<evidence type="ECO:0000256" key="3">
    <source>
        <dbReference type="ARBA" id="ARBA00023203"/>
    </source>
</evidence>
<dbReference type="Gene3D" id="3.40.20.10">
    <property type="entry name" value="Severin"/>
    <property type="match status" value="5"/>
</dbReference>
<keyword evidence="3" id="KW-0009">Actin-binding</keyword>
<dbReference type="InterPro" id="IPR007122">
    <property type="entry name" value="Villin/Gelsolin"/>
</dbReference>
<comment type="caution">
    <text evidence="5">The sequence shown here is derived from an EMBL/GenBank/DDBJ whole genome shotgun (WGS) entry which is preliminary data.</text>
</comment>
<organism evidence="5 6">
    <name type="scientific">Porites evermanni</name>
    <dbReference type="NCBI Taxonomy" id="104178"/>
    <lineage>
        <taxon>Eukaryota</taxon>
        <taxon>Metazoa</taxon>
        <taxon>Cnidaria</taxon>
        <taxon>Anthozoa</taxon>
        <taxon>Hexacorallia</taxon>
        <taxon>Scleractinia</taxon>
        <taxon>Fungiina</taxon>
        <taxon>Poritidae</taxon>
        <taxon>Porites</taxon>
    </lineage>
</organism>
<dbReference type="SMART" id="SM00262">
    <property type="entry name" value="GEL"/>
    <property type="match status" value="3"/>
</dbReference>
<dbReference type="Gene3D" id="1.10.950.10">
    <property type="entry name" value="Villin headpiece domain"/>
    <property type="match status" value="1"/>
</dbReference>
<dbReference type="PROSITE" id="PS51089">
    <property type="entry name" value="HP"/>
    <property type="match status" value="1"/>
</dbReference>
<dbReference type="PANTHER" id="PTHR11977">
    <property type="entry name" value="VILLIN"/>
    <property type="match status" value="1"/>
</dbReference>
<feature type="domain" description="HP" evidence="4">
    <location>
        <begin position="984"/>
        <end position="1047"/>
    </location>
</feature>